<reference evidence="2" key="1">
    <citation type="journal article" date="2015" name="Nature">
        <title>Complex archaea that bridge the gap between prokaryotes and eukaryotes.</title>
        <authorList>
            <person name="Spang A."/>
            <person name="Saw J.H."/>
            <person name="Jorgensen S.L."/>
            <person name="Zaremba-Niedzwiedzka K."/>
            <person name="Martijn J."/>
            <person name="Lind A.E."/>
            <person name="van Eijk R."/>
            <person name="Schleper C."/>
            <person name="Guy L."/>
            <person name="Ettema T.J."/>
        </authorList>
    </citation>
    <scope>NUCLEOTIDE SEQUENCE</scope>
</reference>
<protein>
    <recommendedName>
        <fullName evidence="3">Portal protein</fullName>
    </recommendedName>
</protein>
<evidence type="ECO:0000313" key="2">
    <source>
        <dbReference type="EMBL" id="KKL21522.1"/>
    </source>
</evidence>
<feature type="region of interest" description="Disordered" evidence="1">
    <location>
        <begin position="408"/>
        <end position="446"/>
    </location>
</feature>
<feature type="compositionally biased region" description="Basic and acidic residues" evidence="1">
    <location>
        <begin position="414"/>
        <end position="426"/>
    </location>
</feature>
<sequence length="446" mass="49672">VEEEDREFKQTVKDEPFVNLIPREHMLLDPRMTWINPYGQFVIHDDFMTYQELIAAAEVDPLIDLDAVEFASQDQYQNPVTTQRMHGVTPVAFDDADRANIPVRRYWYLVGAKWWVAWIYNNARVIRKPQANPNAHGKPPYVIGFLHPESHTGLAESILNTNKDTFISLNGIKNQRFDNMALILNKHAIVRSDANADIASLMNRRPGGVTSVDGDVRTAIGWDEVPDVAASGYLEEDRLERDLDEATGLPDLKKGIREQQDELATQSLIKNEAANKKGSVNTQVMKVTFYIPIIEMLIALGRQHETDDKVMAIVGARMGLVEKDDQIPSLFEIEGQFFVKVNAGAGAVSRDLRLRQVDAAIARTTELFGPMAALPFLRDYYALLGITNINEVLSTIVAVVQAQASEPTDQDLNEANKEGGETDKMNGKKGMPTERNAGGRAGATVQ</sequence>
<name>A0A0F9C5E0_9ZZZZ</name>
<feature type="non-terminal residue" evidence="2">
    <location>
        <position position="1"/>
    </location>
</feature>
<gene>
    <name evidence="2" type="ORF">LCGC14_2444620</name>
</gene>
<organism evidence="2">
    <name type="scientific">marine sediment metagenome</name>
    <dbReference type="NCBI Taxonomy" id="412755"/>
    <lineage>
        <taxon>unclassified sequences</taxon>
        <taxon>metagenomes</taxon>
        <taxon>ecological metagenomes</taxon>
    </lineage>
</organism>
<proteinExistence type="predicted"/>
<dbReference type="AlphaFoldDB" id="A0A0F9C5E0"/>
<accession>A0A0F9C5E0</accession>
<evidence type="ECO:0000256" key="1">
    <source>
        <dbReference type="SAM" id="MobiDB-lite"/>
    </source>
</evidence>
<evidence type="ECO:0008006" key="3">
    <source>
        <dbReference type="Google" id="ProtNLM"/>
    </source>
</evidence>
<comment type="caution">
    <text evidence="2">The sequence shown here is derived from an EMBL/GenBank/DDBJ whole genome shotgun (WGS) entry which is preliminary data.</text>
</comment>
<dbReference type="EMBL" id="LAZR01037701">
    <property type="protein sequence ID" value="KKL21522.1"/>
    <property type="molecule type" value="Genomic_DNA"/>
</dbReference>